<reference evidence="3 4" key="1">
    <citation type="submission" date="2018-05" db="EMBL/GenBank/DDBJ databases">
        <title>Genome comparison of Eubacterium sp.</title>
        <authorList>
            <person name="Feng Y."/>
            <person name="Sanchez-Andrea I."/>
            <person name="Stams A.J.M."/>
            <person name="De Vos W.M."/>
        </authorList>
    </citation>
    <scope>NUCLEOTIDE SEQUENCE [LARGE SCALE GENOMIC DNA]</scope>
    <source>
        <strain evidence="3 4">YI</strain>
    </source>
</reference>
<evidence type="ECO:0000313" key="4">
    <source>
        <dbReference type="Proteomes" id="UP000218387"/>
    </source>
</evidence>
<dbReference type="NCBIfam" id="TIGR00167">
    <property type="entry name" value="cbbA"/>
    <property type="match status" value="1"/>
</dbReference>
<dbReference type="InterPro" id="IPR000771">
    <property type="entry name" value="FBA_II"/>
</dbReference>
<dbReference type="GO" id="GO:0008270">
    <property type="term" value="F:zinc ion binding"/>
    <property type="evidence" value="ECO:0007669"/>
    <property type="project" value="InterPro"/>
</dbReference>
<evidence type="ECO:0000313" key="3">
    <source>
        <dbReference type="EMBL" id="QCT70655.1"/>
    </source>
</evidence>
<dbReference type="GO" id="GO:0016832">
    <property type="term" value="F:aldehyde-lyase activity"/>
    <property type="evidence" value="ECO:0007669"/>
    <property type="project" value="InterPro"/>
</dbReference>
<dbReference type="EMBL" id="CP029487">
    <property type="protein sequence ID" value="QCT70655.1"/>
    <property type="molecule type" value="Genomic_DNA"/>
</dbReference>
<comment type="cofactor">
    <cofactor evidence="2">
        <name>Zn(2+)</name>
        <dbReference type="ChEBI" id="CHEBI:29105"/>
    </cofactor>
    <text evidence="2">Binds 2 Zn(2+) ions per subunit. One is catalytic and the other provides a structural contribution.</text>
</comment>
<organism evidence="3 4">
    <name type="scientific">Eubacterium maltosivorans</name>
    <dbReference type="NCBI Taxonomy" id="2041044"/>
    <lineage>
        <taxon>Bacteria</taxon>
        <taxon>Bacillati</taxon>
        <taxon>Bacillota</taxon>
        <taxon>Clostridia</taxon>
        <taxon>Eubacteriales</taxon>
        <taxon>Eubacteriaceae</taxon>
        <taxon>Eubacterium</taxon>
    </lineage>
</organism>
<feature type="binding site" evidence="2">
    <location>
        <position position="104"/>
    </location>
    <ligand>
        <name>Zn(2+)</name>
        <dbReference type="ChEBI" id="CHEBI:29105"/>
        <label>2</label>
    </ligand>
</feature>
<dbReference type="GO" id="GO:0005975">
    <property type="term" value="P:carbohydrate metabolic process"/>
    <property type="evidence" value="ECO:0007669"/>
    <property type="project" value="InterPro"/>
</dbReference>
<dbReference type="KEGG" id="emt:CPZ25_004710"/>
<feature type="binding site" evidence="2">
    <location>
        <position position="134"/>
    </location>
    <ligand>
        <name>Zn(2+)</name>
        <dbReference type="ChEBI" id="CHEBI:29105"/>
        <label>2</label>
    </ligand>
</feature>
<dbReference type="PANTHER" id="PTHR30304:SF0">
    <property type="entry name" value="D-TAGATOSE-1,6-BISPHOSPHATE ALDOLASE SUBUNIT GATY-RELATED"/>
    <property type="match status" value="1"/>
</dbReference>
<dbReference type="PIRSF" id="PIRSF001359">
    <property type="entry name" value="F_bP_aldolase_II"/>
    <property type="match status" value="1"/>
</dbReference>
<keyword evidence="2" id="KW-0479">Metal-binding</keyword>
<dbReference type="InterPro" id="IPR013785">
    <property type="entry name" value="Aldolase_TIM"/>
</dbReference>
<dbReference type="Gene3D" id="3.20.20.70">
    <property type="entry name" value="Aldolase class I"/>
    <property type="match status" value="1"/>
</dbReference>
<dbReference type="Proteomes" id="UP000218387">
    <property type="component" value="Chromosome"/>
</dbReference>
<feature type="binding site" evidence="2">
    <location>
        <position position="180"/>
    </location>
    <ligand>
        <name>Zn(2+)</name>
        <dbReference type="ChEBI" id="CHEBI:29105"/>
        <label>1</label>
        <note>catalytic</note>
    </ligand>
</feature>
<proteinExistence type="predicted"/>
<gene>
    <name evidence="3" type="ORF">CPZ25_004710</name>
</gene>
<dbReference type="AlphaFoldDB" id="A0A2A5TGE2"/>
<dbReference type="Pfam" id="PF01116">
    <property type="entry name" value="F_bP_aldolase"/>
    <property type="match status" value="1"/>
</dbReference>
<feature type="binding site" evidence="2">
    <location>
        <position position="83"/>
    </location>
    <ligand>
        <name>Zn(2+)</name>
        <dbReference type="ChEBI" id="CHEBI:29105"/>
        <label>1</label>
        <note>catalytic</note>
    </ligand>
</feature>
<dbReference type="PANTHER" id="PTHR30304">
    <property type="entry name" value="D-TAGATOSE-1,6-BISPHOSPHATE ALDOLASE"/>
    <property type="match status" value="1"/>
</dbReference>
<sequence length="280" mass="30488">MLVTSKELFKKAQEKHFAIPAANFIDLESLKWHVEVAEKLGFPLILALAESHLGEDINLEDAALVGKKYAEAASIPVVLHLDHGATPELIKKAIDLGFSSVMIDASMESFDINVARTKEIIDYAHPRGVVVEAEIGHVGAGENYENHDETDSKYTTVEDAENFIKATNVDSLAISIGTAHGMYKGIPEINFGRLKEIAAAVSTPLVLHGGSSSGDDNLNKCAVSGISKINIFSDFLAGAMENLNKQKPDNYLDVKRASKEGMQKTLEHYYGVFETKTVEV</sequence>
<protein>
    <submittedName>
        <fullName evidence="3">Class II fructose-bisphosphate aldolase</fullName>
    </submittedName>
</protein>
<name>A0A2A5TGE2_EUBML</name>
<keyword evidence="2" id="KW-0862">Zinc</keyword>
<keyword evidence="4" id="KW-1185">Reference proteome</keyword>
<evidence type="ECO:0000256" key="1">
    <source>
        <dbReference type="PIRSR" id="PIRSR001359-1"/>
    </source>
</evidence>
<feature type="binding site" evidence="2">
    <location>
        <position position="208"/>
    </location>
    <ligand>
        <name>Zn(2+)</name>
        <dbReference type="ChEBI" id="CHEBI:29105"/>
        <label>1</label>
        <note>catalytic</note>
    </ligand>
</feature>
<dbReference type="CDD" id="cd00947">
    <property type="entry name" value="TBP_aldolase_IIB"/>
    <property type="match status" value="1"/>
</dbReference>
<dbReference type="PROSITE" id="PS00806">
    <property type="entry name" value="ALDOLASE_CLASS_II_2"/>
    <property type="match status" value="1"/>
</dbReference>
<feature type="active site" description="Proton donor" evidence="1">
    <location>
        <position position="82"/>
    </location>
</feature>
<evidence type="ECO:0000256" key="2">
    <source>
        <dbReference type="PIRSR" id="PIRSR001359-3"/>
    </source>
</evidence>
<accession>A0A2A5TGE2</accession>
<dbReference type="InterPro" id="IPR050246">
    <property type="entry name" value="Class_II_FBP_aldolase"/>
</dbReference>
<dbReference type="SUPFAM" id="SSF51569">
    <property type="entry name" value="Aldolase"/>
    <property type="match status" value="1"/>
</dbReference>